<dbReference type="SUPFAM" id="SSF55073">
    <property type="entry name" value="Nucleotide cyclase"/>
    <property type="match status" value="1"/>
</dbReference>
<evidence type="ECO:0000259" key="3">
    <source>
        <dbReference type="PROSITE" id="PS50113"/>
    </source>
</evidence>
<dbReference type="EMBL" id="FPBX01000010">
    <property type="protein sequence ID" value="SFU58558.1"/>
    <property type="molecule type" value="Genomic_DNA"/>
</dbReference>
<dbReference type="AlphaFoldDB" id="A0A1I7HCW8"/>
<dbReference type="InterPro" id="IPR000014">
    <property type="entry name" value="PAS"/>
</dbReference>
<feature type="transmembrane region" description="Helical" evidence="1">
    <location>
        <begin position="114"/>
        <end position="133"/>
    </location>
</feature>
<feature type="domain" description="PAS" evidence="2">
    <location>
        <begin position="396"/>
        <end position="442"/>
    </location>
</feature>
<dbReference type="SUPFAM" id="SSF55785">
    <property type="entry name" value="PYP-like sensor domain (PAS domain)"/>
    <property type="match status" value="2"/>
</dbReference>
<dbReference type="SMART" id="SM00052">
    <property type="entry name" value="EAL"/>
    <property type="match status" value="1"/>
</dbReference>
<feature type="transmembrane region" description="Helical" evidence="1">
    <location>
        <begin position="145"/>
        <end position="165"/>
    </location>
</feature>
<dbReference type="CDD" id="cd00130">
    <property type="entry name" value="PAS"/>
    <property type="match status" value="1"/>
</dbReference>
<dbReference type="InterPro" id="IPR000700">
    <property type="entry name" value="PAS-assoc_C"/>
</dbReference>
<dbReference type="SMART" id="SM00091">
    <property type="entry name" value="PAS"/>
    <property type="match status" value="2"/>
</dbReference>
<accession>A0A1I7HCW8</accession>
<dbReference type="InterPro" id="IPR033425">
    <property type="entry name" value="MASE3"/>
</dbReference>
<dbReference type="PROSITE" id="PS50112">
    <property type="entry name" value="PAS"/>
    <property type="match status" value="2"/>
</dbReference>
<feature type="domain" description="GGDEF" evidence="5">
    <location>
        <begin position="549"/>
        <end position="681"/>
    </location>
</feature>
<organism evidence="6 7">
    <name type="scientific">Paenacidovorax caeni</name>
    <dbReference type="NCBI Taxonomy" id="343013"/>
    <lineage>
        <taxon>Bacteria</taxon>
        <taxon>Pseudomonadati</taxon>
        <taxon>Pseudomonadota</taxon>
        <taxon>Betaproteobacteria</taxon>
        <taxon>Burkholderiales</taxon>
        <taxon>Comamonadaceae</taxon>
        <taxon>Paenacidovorax</taxon>
    </lineage>
</organism>
<dbReference type="InterPro" id="IPR035965">
    <property type="entry name" value="PAS-like_dom_sf"/>
</dbReference>
<feature type="domain" description="EAL" evidence="4">
    <location>
        <begin position="690"/>
        <end position="944"/>
    </location>
</feature>
<dbReference type="SMART" id="SM00086">
    <property type="entry name" value="PAC"/>
    <property type="match status" value="1"/>
</dbReference>
<dbReference type="InterPro" id="IPR001633">
    <property type="entry name" value="EAL_dom"/>
</dbReference>
<name>A0A1I7HCW8_9BURK</name>
<dbReference type="SUPFAM" id="SSF141868">
    <property type="entry name" value="EAL domain-like"/>
    <property type="match status" value="1"/>
</dbReference>
<dbReference type="STRING" id="343013.SAMN04489707_10102"/>
<dbReference type="Gene3D" id="3.30.450.20">
    <property type="entry name" value="PAS domain"/>
    <property type="match status" value="2"/>
</dbReference>
<dbReference type="InterPro" id="IPR000160">
    <property type="entry name" value="GGDEF_dom"/>
</dbReference>
<dbReference type="RefSeq" id="WP_054255007.1">
    <property type="nucleotide sequence ID" value="NZ_CYIG01000004.1"/>
</dbReference>
<dbReference type="InterPro" id="IPR013656">
    <property type="entry name" value="PAS_4"/>
</dbReference>
<evidence type="ECO:0000259" key="5">
    <source>
        <dbReference type="PROSITE" id="PS50887"/>
    </source>
</evidence>
<protein>
    <submittedName>
        <fullName evidence="6">PAS domain S-box-containing protein/diguanylate cyclase (GGDEF) domain-containing protein</fullName>
    </submittedName>
</protein>
<feature type="domain" description="PAS" evidence="2">
    <location>
        <begin position="274"/>
        <end position="344"/>
    </location>
</feature>
<dbReference type="PROSITE" id="PS50883">
    <property type="entry name" value="EAL"/>
    <property type="match status" value="1"/>
</dbReference>
<evidence type="ECO:0000313" key="7">
    <source>
        <dbReference type="Proteomes" id="UP000183656"/>
    </source>
</evidence>
<dbReference type="Pfam" id="PF13426">
    <property type="entry name" value="PAS_9"/>
    <property type="match status" value="1"/>
</dbReference>
<evidence type="ECO:0000313" key="6">
    <source>
        <dbReference type="EMBL" id="SFU58558.1"/>
    </source>
</evidence>
<dbReference type="InterPro" id="IPR029787">
    <property type="entry name" value="Nucleotide_cyclase"/>
</dbReference>
<dbReference type="InterPro" id="IPR052155">
    <property type="entry name" value="Biofilm_reg_signaling"/>
</dbReference>
<dbReference type="CDD" id="cd01949">
    <property type="entry name" value="GGDEF"/>
    <property type="match status" value="1"/>
</dbReference>
<keyword evidence="1" id="KW-0472">Membrane</keyword>
<dbReference type="InterPro" id="IPR043128">
    <property type="entry name" value="Rev_trsase/Diguanyl_cyclase"/>
</dbReference>
<feature type="transmembrane region" description="Helical" evidence="1">
    <location>
        <begin position="210"/>
        <end position="230"/>
    </location>
</feature>
<dbReference type="Pfam" id="PF08448">
    <property type="entry name" value="PAS_4"/>
    <property type="match status" value="1"/>
</dbReference>
<dbReference type="Proteomes" id="UP000183656">
    <property type="component" value="Unassembled WGS sequence"/>
</dbReference>
<feature type="transmembrane region" description="Helical" evidence="1">
    <location>
        <begin position="46"/>
        <end position="68"/>
    </location>
</feature>
<dbReference type="FunFam" id="3.20.20.450:FF:000001">
    <property type="entry name" value="Cyclic di-GMP phosphodiesterase yahA"/>
    <property type="match status" value="1"/>
</dbReference>
<dbReference type="SMART" id="SM00267">
    <property type="entry name" value="GGDEF"/>
    <property type="match status" value="1"/>
</dbReference>
<sequence>MPLHPSHQPEARLALPAVIALAALLPLVLLAPLSTPFSGTASYLPLHMALETLAIAVTALIFGVVWSLRRERMPYNALLLACAFLGVGLLDFSHMLSYAGMPDFVTPSSPEKAIQFWLSARLLGALALLAIALPRDTRNVAWPAWAVLSTVLALVAALHALFFIYPQALPRTFVTGEGLTAFKIGFEYALIALNLIAAALLFHRMRQPRSFNASGLFAAVCTIAMSEFFFTRYGGVTDAYNLAGHVYKVLAYAFLYRAVFVEAVQRPYTLLHDSRRQLAATLDALPDLLLVMDAQGRYLEVHAARADELAMPTAQLRGRTVHETLPAKAADTVLAAIAQAHEHGSSHGKVIELALEAERKAWFELSVARKAAQPGEDEHFIIISRNITDRQETEQALRKLSLVVEQSPISLVITDLHARIEYVNAAFTRTSGYSANEAVGQNPRILQSGRTPASTYQAMWAQLTQGKPWQGEMINRNKAGQEYFESVLIYPVRNSEGQVTHYLAHKEDITEKKRTAARIQQLSRHDQLTGLPNRSLLHEHFRHATASGQTLAALWIDLDNFKDVNDSLGHSIGDMLLLEMTRRLRSSLQTQDILSRHAGDDFIALLPASSQHAAAALAEELLATLSQPVQLAGQEVSCTASIGIALYPTDAEAFEALLHQAETAMYRVKEDGRNSYCFFTAAMQERSARILALGHALKQAQQRGELHLVYQPQMSLTNDSIVGAEALLRWNSPQWGAVSPGEFIPIAESNGLIVGIGEWVLRSVLAQLRAWLDQGLPPITVAVNLSAVQFNQPDLPEFVGRLLEEAGVPPSCLELELTEAMAMKNPEAAAQQMRELNQRGIRLSIDDFGTGYSSLSYLKRFCIHKLKIDQSFVRDIGSDADDQAIATAIVQLAHSMGLSTIAEGVETAEQLACLRYRGCDEIQGYYFSRPLPPAQFEQFVRARMGAPVQA</sequence>
<dbReference type="Gene3D" id="3.20.20.450">
    <property type="entry name" value="EAL domain"/>
    <property type="match status" value="1"/>
</dbReference>
<dbReference type="OrthoDB" id="9813903at2"/>
<dbReference type="Pfam" id="PF17159">
    <property type="entry name" value="MASE3"/>
    <property type="match status" value="1"/>
</dbReference>
<keyword evidence="1" id="KW-0812">Transmembrane</keyword>
<evidence type="ECO:0000259" key="4">
    <source>
        <dbReference type="PROSITE" id="PS50883"/>
    </source>
</evidence>
<proteinExistence type="predicted"/>
<feature type="transmembrane region" description="Helical" evidence="1">
    <location>
        <begin position="75"/>
        <end position="94"/>
    </location>
</feature>
<evidence type="ECO:0000256" key="1">
    <source>
        <dbReference type="SAM" id="Phobius"/>
    </source>
</evidence>
<dbReference type="InterPro" id="IPR001610">
    <property type="entry name" value="PAC"/>
</dbReference>
<dbReference type="PANTHER" id="PTHR44757:SF2">
    <property type="entry name" value="BIOFILM ARCHITECTURE MAINTENANCE PROTEIN MBAA"/>
    <property type="match status" value="1"/>
</dbReference>
<dbReference type="CDD" id="cd01948">
    <property type="entry name" value="EAL"/>
    <property type="match status" value="1"/>
</dbReference>
<dbReference type="NCBIfam" id="TIGR00229">
    <property type="entry name" value="sensory_box"/>
    <property type="match status" value="2"/>
</dbReference>
<reference evidence="6 7" key="1">
    <citation type="submission" date="2016-10" db="EMBL/GenBank/DDBJ databases">
        <authorList>
            <person name="de Groot N.N."/>
        </authorList>
    </citation>
    <scope>NUCLEOTIDE SEQUENCE [LARGE SCALE GENOMIC DNA]</scope>
    <source>
        <strain evidence="6 7">R-24608</strain>
    </source>
</reference>
<feature type="domain" description="PAC" evidence="3">
    <location>
        <begin position="467"/>
        <end position="521"/>
    </location>
</feature>
<dbReference type="Gene3D" id="3.30.70.270">
    <property type="match status" value="1"/>
</dbReference>
<evidence type="ECO:0000259" key="2">
    <source>
        <dbReference type="PROSITE" id="PS50112"/>
    </source>
</evidence>
<keyword evidence="7" id="KW-1185">Reference proteome</keyword>
<dbReference type="NCBIfam" id="TIGR00254">
    <property type="entry name" value="GGDEF"/>
    <property type="match status" value="1"/>
</dbReference>
<dbReference type="PROSITE" id="PS50113">
    <property type="entry name" value="PAC"/>
    <property type="match status" value="1"/>
</dbReference>
<dbReference type="Pfam" id="PF00563">
    <property type="entry name" value="EAL"/>
    <property type="match status" value="1"/>
</dbReference>
<dbReference type="PROSITE" id="PS50887">
    <property type="entry name" value="GGDEF"/>
    <property type="match status" value="1"/>
</dbReference>
<dbReference type="PANTHER" id="PTHR44757">
    <property type="entry name" value="DIGUANYLATE CYCLASE DGCP"/>
    <property type="match status" value="1"/>
</dbReference>
<keyword evidence="1" id="KW-1133">Transmembrane helix</keyword>
<dbReference type="InterPro" id="IPR035919">
    <property type="entry name" value="EAL_sf"/>
</dbReference>
<dbReference type="Pfam" id="PF00990">
    <property type="entry name" value="GGDEF"/>
    <property type="match status" value="1"/>
</dbReference>
<gene>
    <name evidence="6" type="ORF">SAMN04489707_10102</name>
</gene>
<feature type="transmembrane region" description="Helical" evidence="1">
    <location>
        <begin position="185"/>
        <end position="203"/>
    </location>
</feature>